<evidence type="ECO:0008006" key="5">
    <source>
        <dbReference type="Google" id="ProtNLM"/>
    </source>
</evidence>
<evidence type="ECO:0000256" key="1">
    <source>
        <dbReference type="SAM" id="Coils"/>
    </source>
</evidence>
<comment type="caution">
    <text evidence="3">The sequence shown here is derived from an EMBL/GenBank/DDBJ whole genome shotgun (WGS) entry which is preliminary data.</text>
</comment>
<evidence type="ECO:0000256" key="2">
    <source>
        <dbReference type="SAM" id="MobiDB-lite"/>
    </source>
</evidence>
<protein>
    <recommendedName>
        <fullName evidence="5">Entry exclusion 1 domain-containing protein</fullName>
    </recommendedName>
</protein>
<feature type="compositionally biased region" description="Polar residues" evidence="2">
    <location>
        <begin position="136"/>
        <end position="147"/>
    </location>
</feature>
<keyword evidence="4" id="KW-1185">Reference proteome</keyword>
<dbReference type="SUPFAM" id="SSF46955">
    <property type="entry name" value="Putative DNA-binding domain"/>
    <property type="match status" value="1"/>
</dbReference>
<dbReference type="Proteomes" id="UP001154272">
    <property type="component" value="Unassembled WGS sequence"/>
</dbReference>
<sequence length="162" mass="18217">MPNVSISEAAELTGKTRRTIQRHVASGKLSRSVASGGRVGVDTSELIRVYGQLRSHDSDTTMSQPVIPNVAYKNDNERLLKLEHELSLVKVELEAEKRRVQDKQETIDSLKTALKLLEYRQDKSGTIEPLKEDNVSEPQKNDTSVDDNINTGLLGRFKKLFR</sequence>
<organism evidence="3 4">
    <name type="scientific">Commensalibacter papalotli</name>
    <name type="common">ex Botero et al. 2024</name>
    <dbReference type="NCBI Taxonomy" id="2972766"/>
    <lineage>
        <taxon>Bacteria</taxon>
        <taxon>Pseudomonadati</taxon>
        <taxon>Pseudomonadota</taxon>
        <taxon>Alphaproteobacteria</taxon>
        <taxon>Acetobacterales</taxon>
        <taxon>Acetobacteraceae</taxon>
    </lineage>
</organism>
<dbReference type="RefSeq" id="WP_282024753.1">
    <property type="nucleotide sequence ID" value="NZ_CAMXCH010000009.1"/>
</dbReference>
<evidence type="ECO:0000313" key="4">
    <source>
        <dbReference type="Proteomes" id="UP001154272"/>
    </source>
</evidence>
<feature type="region of interest" description="Disordered" evidence="2">
    <location>
        <begin position="127"/>
        <end position="147"/>
    </location>
</feature>
<keyword evidence="1" id="KW-0175">Coiled coil</keyword>
<feature type="coiled-coil region" evidence="1">
    <location>
        <begin position="79"/>
        <end position="120"/>
    </location>
</feature>
<reference evidence="3" key="1">
    <citation type="submission" date="2022-10" db="EMBL/GenBank/DDBJ databases">
        <authorList>
            <person name="Botero Cardona J."/>
        </authorList>
    </citation>
    <scope>NUCLEOTIDE SEQUENCE</scope>
    <source>
        <strain evidence="3">R-83534</strain>
    </source>
</reference>
<proteinExistence type="predicted"/>
<evidence type="ECO:0000313" key="3">
    <source>
        <dbReference type="EMBL" id="CAI3957483.1"/>
    </source>
</evidence>
<name>A0ABM9HUZ4_9PROT</name>
<gene>
    <name evidence="3" type="ORF">R83534S58_LOCUS2093</name>
</gene>
<dbReference type="EMBL" id="CAMXCH010000009">
    <property type="protein sequence ID" value="CAI3957483.1"/>
    <property type="molecule type" value="Genomic_DNA"/>
</dbReference>
<dbReference type="InterPro" id="IPR009061">
    <property type="entry name" value="DNA-bd_dom_put_sf"/>
</dbReference>
<accession>A0ABM9HUZ4</accession>